<keyword evidence="2" id="KW-1185">Reference proteome</keyword>
<reference evidence="1 2" key="2">
    <citation type="submission" date="2024-03" db="EMBL/GenBank/DDBJ databases">
        <title>The Genome Sequence of Enterococcus sp. DIV1094.</title>
        <authorList>
            <consortium name="The Broad Institute Genomics Platform"/>
            <consortium name="The Broad Institute Microbial Omics Core"/>
            <consortium name="The Broad Institute Genomic Center for Infectious Diseases"/>
            <person name="Earl A."/>
            <person name="Manson A."/>
            <person name="Gilmore M."/>
            <person name="Schwartman J."/>
            <person name="Shea T."/>
            <person name="Abouelleil A."/>
            <person name="Cao P."/>
            <person name="Chapman S."/>
            <person name="Cusick C."/>
            <person name="Young S."/>
            <person name="Neafsey D."/>
            <person name="Nusbaum C."/>
            <person name="Birren B."/>
        </authorList>
    </citation>
    <scope>NUCLEOTIDE SEQUENCE [LARGE SCALE GENOMIC DNA]</scope>
    <source>
        <strain evidence="1 2">DIV1094</strain>
    </source>
</reference>
<dbReference type="RefSeq" id="WP_206854076.1">
    <property type="nucleotide sequence ID" value="NZ_CP147250.1"/>
</dbReference>
<evidence type="ECO:0000313" key="1">
    <source>
        <dbReference type="EMBL" id="WYJ81026.1"/>
    </source>
</evidence>
<sequence>MKIVKLDKAKIKHYILNEATEQDMIELIELMRAKKAILDLEKIATEKQKLVDKFNKF</sequence>
<proteinExistence type="predicted"/>
<dbReference type="Proteomes" id="UP000664360">
    <property type="component" value="Chromosome"/>
</dbReference>
<evidence type="ECO:0000313" key="2">
    <source>
        <dbReference type="Proteomes" id="UP000664360"/>
    </source>
</evidence>
<gene>
    <name evidence="1" type="ORF">DOK79_002610</name>
</gene>
<protein>
    <submittedName>
        <fullName evidence="1">Uncharacterized protein</fullName>
    </submittedName>
</protein>
<name>A0ABZ2T0T8_9ENTE</name>
<accession>A0ABZ2T0T8</accession>
<reference evidence="1 2" key="1">
    <citation type="submission" date="2021-03" db="EMBL/GenBank/DDBJ databases">
        <authorList>
            <person name="Gilmore M.S."/>
            <person name="Schwartzman J."/>
            <person name="Van Tyne D."/>
            <person name="Martin M."/>
            <person name="Earl A.M."/>
            <person name="Manson A.L."/>
            <person name="Straub T."/>
            <person name="Salamzade R."/>
            <person name="Saavedra J."/>
            <person name="Lebreton F."/>
            <person name="Prichula J."/>
            <person name="Schaufler K."/>
            <person name="Gaca A."/>
            <person name="Sgardioli B."/>
            <person name="Wagenaar J."/>
            <person name="Strong T."/>
        </authorList>
    </citation>
    <scope>NUCLEOTIDE SEQUENCE [LARGE SCALE GENOMIC DNA]</scope>
    <source>
        <strain evidence="1 2">DIV1094</strain>
    </source>
</reference>
<organism evidence="1 2">
    <name type="scientific">Candidatus Enterococcus mangumiae</name>
    <dbReference type="NCBI Taxonomy" id="2230878"/>
    <lineage>
        <taxon>Bacteria</taxon>
        <taxon>Bacillati</taxon>
        <taxon>Bacillota</taxon>
        <taxon>Bacilli</taxon>
        <taxon>Lactobacillales</taxon>
        <taxon>Enterococcaceae</taxon>
        <taxon>Enterococcus</taxon>
    </lineage>
</organism>
<dbReference type="EMBL" id="CP147250">
    <property type="protein sequence ID" value="WYJ81026.1"/>
    <property type="molecule type" value="Genomic_DNA"/>
</dbReference>